<keyword evidence="1" id="KW-0732">Signal</keyword>
<gene>
    <name evidence="2" type="ORF">SAMN06265218_11724</name>
</gene>
<evidence type="ECO:0008006" key="4">
    <source>
        <dbReference type="Google" id="ProtNLM"/>
    </source>
</evidence>
<dbReference type="EMBL" id="FXTH01000017">
    <property type="protein sequence ID" value="SMO84611.1"/>
    <property type="molecule type" value="Genomic_DNA"/>
</dbReference>
<dbReference type="AlphaFoldDB" id="A0A521EMD9"/>
<protein>
    <recommendedName>
        <fullName evidence="4">Secreted protein</fullName>
    </recommendedName>
</protein>
<name>A0A521EMD9_9BACT</name>
<feature type="signal peptide" evidence="1">
    <location>
        <begin position="1"/>
        <end position="24"/>
    </location>
</feature>
<organism evidence="2 3">
    <name type="scientific">Fodinibius sediminis</name>
    <dbReference type="NCBI Taxonomy" id="1214077"/>
    <lineage>
        <taxon>Bacteria</taxon>
        <taxon>Pseudomonadati</taxon>
        <taxon>Balneolota</taxon>
        <taxon>Balneolia</taxon>
        <taxon>Balneolales</taxon>
        <taxon>Balneolaceae</taxon>
        <taxon>Fodinibius</taxon>
    </lineage>
</organism>
<proteinExistence type="predicted"/>
<evidence type="ECO:0000313" key="2">
    <source>
        <dbReference type="EMBL" id="SMO84611.1"/>
    </source>
</evidence>
<dbReference type="RefSeq" id="WP_142715600.1">
    <property type="nucleotide sequence ID" value="NZ_FXTH01000017.1"/>
</dbReference>
<dbReference type="OrthoDB" id="1524152at2"/>
<reference evidence="2 3" key="1">
    <citation type="submission" date="2017-05" db="EMBL/GenBank/DDBJ databases">
        <authorList>
            <person name="Varghese N."/>
            <person name="Submissions S."/>
        </authorList>
    </citation>
    <scope>NUCLEOTIDE SEQUENCE [LARGE SCALE GENOMIC DNA]</scope>
    <source>
        <strain evidence="2 3">DSM 21194</strain>
    </source>
</reference>
<accession>A0A521EMD9</accession>
<feature type="chain" id="PRO_5022181085" description="Secreted protein" evidence="1">
    <location>
        <begin position="25"/>
        <end position="187"/>
    </location>
</feature>
<dbReference type="Proteomes" id="UP000317593">
    <property type="component" value="Unassembled WGS sequence"/>
</dbReference>
<sequence length="187" mass="21236">MTFNKPAFSVLHCIAFFMISSLTATVYGQHSMHKNNSPLTRAGNDIFGTIQEVVQKLEADPNTDWSQVDLEALRQHLLDMKAFTEEVQVLSKDEIDKGTEIMVRPGSERAARALQNVLRRHPAMIKKEQGWTMKAERNKDRWIISCTTSNEAEVEKIRALGYIGLLAKGSHHPLHHWMIATGQIKMK</sequence>
<evidence type="ECO:0000256" key="1">
    <source>
        <dbReference type="SAM" id="SignalP"/>
    </source>
</evidence>
<keyword evidence="3" id="KW-1185">Reference proteome</keyword>
<evidence type="ECO:0000313" key="3">
    <source>
        <dbReference type="Proteomes" id="UP000317593"/>
    </source>
</evidence>